<accession>A0AAT9J7Z4</accession>
<sequence>MVSIPLCVSCNGAQNFSRRVSTAGKVGTSYFL</sequence>
<reference evidence="1" key="1">
    <citation type="journal article" date="2023" name="Microbiome">
        <title>Phages are unrecognized players in the ecology of the oral pathogen Porphyromonas gingivalis.</title>
        <authorList>
            <person name="Matrishin C.B."/>
            <person name="Haase E.M."/>
            <person name="Dewhirst F.E."/>
            <person name="Mark Welch J.L."/>
            <person name="Miranda-Sanchez F."/>
            <person name="Chen T."/>
            <person name="MacFarland D.C."/>
            <person name="Kauffman K.M."/>
        </authorList>
    </citation>
    <scope>NUCLEOTIDE SEQUENCE</scope>
</reference>
<protein>
    <submittedName>
        <fullName evidence="1">Uncharacterized protein</fullName>
    </submittedName>
</protein>
<organism evidence="1">
    <name type="scientific">Porphyromonas phage phage005a_ATCC49417</name>
    <dbReference type="NCBI Taxonomy" id="3154097"/>
    <lineage>
        <taxon>Viruses</taxon>
    </lineage>
</organism>
<evidence type="ECO:0000313" key="1">
    <source>
        <dbReference type="EMBL" id="DBA54881.1"/>
    </source>
</evidence>
<reference evidence="1" key="2">
    <citation type="submission" date="2024-05" db="EMBL/GenBank/DDBJ databases">
        <authorList>
            <person name="Matrishin C.B."/>
            <person name="Kauffman K.M."/>
        </authorList>
    </citation>
    <scope>NUCLEOTIDE SEQUENCE</scope>
</reference>
<proteinExistence type="predicted"/>
<dbReference type="EMBL" id="BK068088">
    <property type="protein sequence ID" value="DBA54881.1"/>
    <property type="molecule type" value="Genomic_DNA"/>
</dbReference>
<name>A0AAT9J7Z4_9VIRU</name>